<evidence type="ECO:0000313" key="1">
    <source>
        <dbReference type="EMBL" id="MBY77780.1"/>
    </source>
</evidence>
<dbReference type="AlphaFoldDB" id="A0A2S2QJS7"/>
<proteinExistence type="predicted"/>
<protein>
    <submittedName>
        <fullName evidence="1">Uncharacterized protein</fullName>
    </submittedName>
</protein>
<name>A0A2S2QJS7_9HEMI</name>
<dbReference type="InterPro" id="IPR036397">
    <property type="entry name" value="RNaseH_sf"/>
</dbReference>
<gene>
    <name evidence="1" type="ORF">g.81431</name>
</gene>
<organism evidence="1">
    <name type="scientific">Sipha flava</name>
    <name type="common">yellow sugarcane aphid</name>
    <dbReference type="NCBI Taxonomy" id="143950"/>
    <lineage>
        <taxon>Eukaryota</taxon>
        <taxon>Metazoa</taxon>
        <taxon>Ecdysozoa</taxon>
        <taxon>Arthropoda</taxon>
        <taxon>Hexapoda</taxon>
        <taxon>Insecta</taxon>
        <taxon>Pterygota</taxon>
        <taxon>Neoptera</taxon>
        <taxon>Paraneoptera</taxon>
        <taxon>Hemiptera</taxon>
        <taxon>Sternorrhyncha</taxon>
        <taxon>Aphidomorpha</taxon>
        <taxon>Aphidoidea</taxon>
        <taxon>Aphididae</taxon>
        <taxon>Sipha</taxon>
    </lineage>
</organism>
<accession>A0A2S2QJS7</accession>
<sequence>MMLDDIPFALRENIIFQYDYNPAHNAQSSRPFKLTVSKSMIRNSLSGHQNHLTVCNLTPLDLFFWNHLKTIVYVESSINLQNIKDKIITACNQVTVDQITYVTNNVC</sequence>
<dbReference type="Gene3D" id="3.30.420.10">
    <property type="entry name" value="Ribonuclease H-like superfamily/Ribonuclease H"/>
    <property type="match status" value="1"/>
</dbReference>
<dbReference type="EMBL" id="GGMS01008577">
    <property type="protein sequence ID" value="MBY77780.1"/>
    <property type="molecule type" value="Transcribed_RNA"/>
</dbReference>
<reference evidence="1" key="1">
    <citation type="submission" date="2018-04" db="EMBL/GenBank/DDBJ databases">
        <title>Transcriptome assembly of Sipha flava.</title>
        <authorList>
            <person name="Scully E.D."/>
            <person name="Geib S.M."/>
            <person name="Palmer N.A."/>
            <person name="Koch K."/>
            <person name="Bradshaw J."/>
            <person name="Heng-Moss T."/>
            <person name="Sarath G."/>
        </authorList>
    </citation>
    <scope>NUCLEOTIDE SEQUENCE</scope>
</reference>
<dbReference type="GO" id="GO:0003676">
    <property type="term" value="F:nucleic acid binding"/>
    <property type="evidence" value="ECO:0007669"/>
    <property type="project" value="InterPro"/>
</dbReference>